<protein>
    <submittedName>
        <fullName evidence="1">Uncharacterized protein</fullName>
    </submittedName>
</protein>
<keyword evidence="2" id="KW-1185">Reference proteome</keyword>
<sequence length="339" mass="37092">MFAHSPNAVVVHSSMEDAYRLLRALPAKRIEQSQPQSSTSTMSFDASNEGGVPSFFTNSEALCNKPSNYSLADFQKVASKGGEKKPRNRRLDIGIRCEPCQYTYYRTDVFNAHLVKRKHHNNLARFEARRCKEQKTFAGLDPQSPYMLDQLLPNVQSNMPAQISDAAPPQAYQPYLSSSTLAVHVHPSMQPPSSLEMSASLVAGSSGLGCSSGNLTREYFDETAAQQGSGFVYFCDPIADVTNVLDVEAFINALSSPSALDTAVHTSTRSSDTILEYAGSQPGSTEDVYSAQIKYPAHDEFLASYSLDVDTCTPEGFGPLVGFFNYTYDSALLKDSAFF</sequence>
<dbReference type="InParanoid" id="A0A369JJ24"/>
<organism evidence="1 2">
    <name type="scientific">Hypsizygus marmoreus</name>
    <name type="common">White beech mushroom</name>
    <name type="synonym">Agaricus marmoreus</name>
    <dbReference type="NCBI Taxonomy" id="39966"/>
    <lineage>
        <taxon>Eukaryota</taxon>
        <taxon>Fungi</taxon>
        <taxon>Dikarya</taxon>
        <taxon>Basidiomycota</taxon>
        <taxon>Agaricomycotina</taxon>
        <taxon>Agaricomycetes</taxon>
        <taxon>Agaricomycetidae</taxon>
        <taxon>Agaricales</taxon>
        <taxon>Tricholomatineae</taxon>
        <taxon>Lyophyllaceae</taxon>
        <taxon>Hypsizygus</taxon>
    </lineage>
</organism>
<evidence type="ECO:0000313" key="1">
    <source>
        <dbReference type="EMBL" id="RDB21200.1"/>
    </source>
</evidence>
<comment type="caution">
    <text evidence="1">The sequence shown here is derived from an EMBL/GenBank/DDBJ whole genome shotgun (WGS) entry which is preliminary data.</text>
</comment>
<accession>A0A369JJ24</accession>
<dbReference type="Proteomes" id="UP000076154">
    <property type="component" value="Unassembled WGS sequence"/>
</dbReference>
<dbReference type="EMBL" id="LUEZ02000055">
    <property type="protein sequence ID" value="RDB21200.1"/>
    <property type="molecule type" value="Genomic_DNA"/>
</dbReference>
<name>A0A369JJ24_HYPMA</name>
<reference evidence="1" key="1">
    <citation type="submission" date="2018-04" db="EMBL/GenBank/DDBJ databases">
        <title>Whole genome sequencing of Hypsizygus marmoreus.</title>
        <authorList>
            <person name="Choi I.-G."/>
            <person name="Min B."/>
            <person name="Kim J.-G."/>
            <person name="Kim S."/>
            <person name="Oh Y.-L."/>
            <person name="Kong W.-S."/>
            <person name="Park H."/>
            <person name="Jeong J."/>
            <person name="Song E.-S."/>
        </authorList>
    </citation>
    <scope>NUCLEOTIDE SEQUENCE [LARGE SCALE GENOMIC DNA]</scope>
    <source>
        <strain evidence="1">51987-8</strain>
    </source>
</reference>
<evidence type="ECO:0000313" key="2">
    <source>
        <dbReference type="Proteomes" id="UP000076154"/>
    </source>
</evidence>
<dbReference type="AlphaFoldDB" id="A0A369JJ24"/>
<gene>
    <name evidence="1" type="ORF">Hypma_011770</name>
</gene>
<proteinExistence type="predicted"/>